<dbReference type="AlphaFoldDB" id="A0A1K1UGV8"/>
<dbReference type="OrthoDB" id="2489132at2"/>
<dbReference type="EMBL" id="FPJW01000001">
    <property type="protein sequence ID" value="SFX11820.1"/>
    <property type="molecule type" value="Genomic_DNA"/>
</dbReference>
<feature type="transmembrane region" description="Helical" evidence="6">
    <location>
        <begin position="7"/>
        <end position="24"/>
    </location>
</feature>
<evidence type="ECO:0000313" key="9">
    <source>
        <dbReference type="Proteomes" id="UP000182350"/>
    </source>
</evidence>
<evidence type="ECO:0000259" key="7">
    <source>
        <dbReference type="PROSITE" id="PS50111"/>
    </source>
</evidence>
<evidence type="ECO:0000256" key="6">
    <source>
        <dbReference type="SAM" id="Phobius"/>
    </source>
</evidence>
<dbReference type="SMART" id="SM00283">
    <property type="entry name" value="MA"/>
    <property type="match status" value="1"/>
</dbReference>
<evidence type="ECO:0000256" key="5">
    <source>
        <dbReference type="SAM" id="Coils"/>
    </source>
</evidence>
<comment type="subcellular location">
    <subcellularLocation>
        <location evidence="1">Membrane</location>
    </subcellularLocation>
</comment>
<dbReference type="Gene3D" id="1.10.287.950">
    <property type="entry name" value="Methyl-accepting chemotaxis protein"/>
    <property type="match status" value="1"/>
</dbReference>
<dbReference type="Pfam" id="PF00015">
    <property type="entry name" value="MCPsignal"/>
    <property type="match status" value="1"/>
</dbReference>
<keyword evidence="6" id="KW-1133">Transmembrane helix</keyword>
<keyword evidence="2 4" id="KW-0807">Transducer</keyword>
<evidence type="ECO:0000256" key="1">
    <source>
        <dbReference type="ARBA" id="ARBA00004370"/>
    </source>
</evidence>
<gene>
    <name evidence="8" type="ORF">SAMN02745752_00605</name>
</gene>
<evidence type="ECO:0000256" key="2">
    <source>
        <dbReference type="ARBA" id="ARBA00023224"/>
    </source>
</evidence>
<proteinExistence type="inferred from homology"/>
<name>A0A1K1UGV8_9GAMM</name>
<reference evidence="8 9" key="1">
    <citation type="submission" date="2016-11" db="EMBL/GenBank/DDBJ databases">
        <authorList>
            <person name="Jaros S."/>
            <person name="Januszkiewicz K."/>
            <person name="Wedrychowicz H."/>
        </authorList>
    </citation>
    <scope>NUCLEOTIDE SEQUENCE [LARGE SCALE GENOMIC DNA]</scope>
    <source>
        <strain evidence="8 9">DSM 21637</strain>
    </source>
</reference>
<evidence type="ECO:0000313" key="8">
    <source>
        <dbReference type="EMBL" id="SFX11820.1"/>
    </source>
</evidence>
<feature type="domain" description="Methyl-accepting transducer" evidence="7">
    <location>
        <begin position="102"/>
        <end position="338"/>
    </location>
</feature>
<evidence type="ECO:0000256" key="4">
    <source>
        <dbReference type="PROSITE-ProRule" id="PRU00284"/>
    </source>
</evidence>
<dbReference type="GO" id="GO:0007165">
    <property type="term" value="P:signal transduction"/>
    <property type="evidence" value="ECO:0007669"/>
    <property type="project" value="UniProtKB-KW"/>
</dbReference>
<feature type="coiled-coil region" evidence="5">
    <location>
        <begin position="173"/>
        <end position="200"/>
    </location>
</feature>
<keyword evidence="5" id="KW-0175">Coiled coil</keyword>
<dbReference type="GO" id="GO:0016020">
    <property type="term" value="C:membrane"/>
    <property type="evidence" value="ECO:0007669"/>
    <property type="project" value="UniProtKB-SubCell"/>
</dbReference>
<dbReference type="PANTHER" id="PTHR32089">
    <property type="entry name" value="METHYL-ACCEPTING CHEMOTAXIS PROTEIN MCPB"/>
    <property type="match status" value="1"/>
</dbReference>
<dbReference type="Proteomes" id="UP000182350">
    <property type="component" value="Unassembled WGS sequence"/>
</dbReference>
<dbReference type="SUPFAM" id="SSF58104">
    <property type="entry name" value="Methyl-accepting chemotaxis protein (MCP) signaling domain"/>
    <property type="match status" value="1"/>
</dbReference>
<comment type="similarity">
    <text evidence="3">Belongs to the methyl-accepting chemotaxis (MCP) protein family.</text>
</comment>
<dbReference type="PROSITE" id="PS50111">
    <property type="entry name" value="CHEMOTAXIS_TRANSDUC_2"/>
    <property type="match status" value="1"/>
</dbReference>
<sequence>MTNSLRLLGWLFLLGTLGLVWLVGDASWTLPVASLLLLLAGGLLSFSPAAGAGKSGKTVDDPLVQIYKARSADLEQINSQQLDKPAAEYLSLKKMAAQLAGRASLTAISTAEVSHHADVMDKRLDWQENAVSSITHTMGSISVAIEQVSVNAGNVAAMAAHARDDSFHSRDALASLMKDMRDLSERSEQALDLIELLNEKSSSIQKVTQVIEGIAEQTNLLALNAAIEAARAGEHGRGFAVVADEVRSLASRTSESTRQVEEIVHEIQKSTHEVVDSIGHLMKQVAGGAGAVEEVGGRLESMAGQFDEVEQQINSIAGAVSESHQHVQQIAGELVQLTEQITSGNGDMHQLARQAQQLMDAAESINAELAVQRIDSRHQQAYKLARQAADRVSEMLEQAVQRGDFSERDLFEPDYKPVPGTDPVKYRTAFDAFTDKNLPGLQEPLRKSFPGGLSYAIAFDRKGYVPTHNDDYAHDPTGDPAVDLVKSRSKRIFKDPTGSRCAQNTRELLVQTYKRDTGEVVHDLSVPIFIRGKHWGGFRVGYAPQS</sequence>
<dbReference type="CDD" id="cd11386">
    <property type="entry name" value="MCP_signal"/>
    <property type="match status" value="1"/>
</dbReference>
<protein>
    <submittedName>
        <fullName evidence="8">Methyl-accepting chemotaxis protein</fullName>
    </submittedName>
</protein>
<dbReference type="InterPro" id="IPR004089">
    <property type="entry name" value="MCPsignal_dom"/>
</dbReference>
<organism evidence="8 9">
    <name type="scientific">Marinospirillum alkaliphilum DSM 21637</name>
    <dbReference type="NCBI Taxonomy" id="1122209"/>
    <lineage>
        <taxon>Bacteria</taxon>
        <taxon>Pseudomonadati</taxon>
        <taxon>Pseudomonadota</taxon>
        <taxon>Gammaproteobacteria</taxon>
        <taxon>Oceanospirillales</taxon>
        <taxon>Oceanospirillaceae</taxon>
        <taxon>Marinospirillum</taxon>
    </lineage>
</organism>
<keyword evidence="9" id="KW-1185">Reference proteome</keyword>
<dbReference type="RefSeq" id="WP_072324802.1">
    <property type="nucleotide sequence ID" value="NZ_FPJW01000001.1"/>
</dbReference>
<dbReference type="GO" id="GO:0006935">
    <property type="term" value="P:chemotaxis"/>
    <property type="evidence" value="ECO:0007669"/>
    <property type="project" value="UniProtKB-ARBA"/>
</dbReference>
<accession>A0A1K1UGV8</accession>
<evidence type="ECO:0000256" key="3">
    <source>
        <dbReference type="ARBA" id="ARBA00029447"/>
    </source>
</evidence>
<dbReference type="PANTHER" id="PTHR32089:SF120">
    <property type="entry name" value="METHYL-ACCEPTING CHEMOTAXIS PROTEIN TLPQ"/>
    <property type="match status" value="1"/>
</dbReference>
<keyword evidence="6" id="KW-0812">Transmembrane</keyword>
<dbReference type="STRING" id="1122209.SAMN02745752_00605"/>
<keyword evidence="6" id="KW-0472">Membrane</keyword>